<name>A0A2V1JX76_9BURK</name>
<dbReference type="SUPFAM" id="SSF51306">
    <property type="entry name" value="LexA/Signal peptidase"/>
    <property type="match status" value="1"/>
</dbReference>
<accession>A0A2V1JX76</accession>
<dbReference type="GO" id="GO:0006281">
    <property type="term" value="P:DNA repair"/>
    <property type="evidence" value="ECO:0007669"/>
    <property type="project" value="UniProtKB-KW"/>
</dbReference>
<dbReference type="PANTHER" id="PTHR33516:SF2">
    <property type="entry name" value="LEXA REPRESSOR-RELATED"/>
    <property type="match status" value="1"/>
</dbReference>
<evidence type="ECO:0000313" key="10">
    <source>
        <dbReference type="Proteomes" id="UP000245212"/>
    </source>
</evidence>
<keyword evidence="2" id="KW-0227">DNA damage</keyword>
<dbReference type="Proteomes" id="UP000245212">
    <property type="component" value="Unassembled WGS sequence"/>
</dbReference>
<dbReference type="AlphaFoldDB" id="A0A2V1JX76"/>
<dbReference type="InterPro" id="IPR036286">
    <property type="entry name" value="LexA/Signal_pep-like_sf"/>
</dbReference>
<evidence type="ECO:0000256" key="7">
    <source>
        <dbReference type="RuleBase" id="RU003991"/>
    </source>
</evidence>
<protein>
    <submittedName>
        <fullName evidence="9">Peptidase</fullName>
    </submittedName>
</protein>
<dbReference type="NCBIfam" id="NF007621">
    <property type="entry name" value="PRK10276.1"/>
    <property type="match status" value="1"/>
</dbReference>
<dbReference type="InterPro" id="IPR015927">
    <property type="entry name" value="Peptidase_S24_S26A/B/C"/>
</dbReference>
<evidence type="ECO:0000313" key="9">
    <source>
        <dbReference type="EMBL" id="PWF22977.1"/>
    </source>
</evidence>
<feature type="domain" description="Peptidase S24/S26A/S26B/S26C" evidence="8">
    <location>
        <begin position="18"/>
        <end position="129"/>
    </location>
</feature>
<dbReference type="PANTHER" id="PTHR33516">
    <property type="entry name" value="LEXA REPRESSOR"/>
    <property type="match status" value="1"/>
</dbReference>
<keyword evidence="10" id="KW-1185">Reference proteome</keyword>
<keyword evidence="5" id="KW-0234">DNA repair</keyword>
<dbReference type="RefSeq" id="WP_109061594.1">
    <property type="nucleotide sequence ID" value="NZ_QETA01000003.1"/>
</dbReference>
<dbReference type="EMBL" id="QETA01000003">
    <property type="protein sequence ID" value="PWF22977.1"/>
    <property type="molecule type" value="Genomic_DNA"/>
</dbReference>
<keyword evidence="3 7" id="KW-0378">Hydrolase</keyword>
<organism evidence="9 10">
    <name type="scientific">Corticimicrobacter populi</name>
    <dbReference type="NCBI Taxonomy" id="2175229"/>
    <lineage>
        <taxon>Bacteria</taxon>
        <taxon>Pseudomonadati</taxon>
        <taxon>Pseudomonadota</taxon>
        <taxon>Betaproteobacteria</taxon>
        <taxon>Burkholderiales</taxon>
        <taxon>Alcaligenaceae</taxon>
        <taxon>Corticimicrobacter</taxon>
    </lineage>
</organism>
<dbReference type="PRINTS" id="PR00726">
    <property type="entry name" value="LEXASERPTASE"/>
</dbReference>
<keyword evidence="4 7" id="KW-0068">Autocatalytic cleavage</keyword>
<evidence type="ECO:0000256" key="2">
    <source>
        <dbReference type="ARBA" id="ARBA00022763"/>
    </source>
</evidence>
<dbReference type="InterPro" id="IPR006197">
    <property type="entry name" value="Peptidase_S24_LexA"/>
</dbReference>
<dbReference type="GO" id="GO:0016787">
    <property type="term" value="F:hydrolase activity"/>
    <property type="evidence" value="ECO:0007669"/>
    <property type="project" value="UniProtKB-KW"/>
</dbReference>
<dbReference type="InterPro" id="IPR039418">
    <property type="entry name" value="LexA-like"/>
</dbReference>
<evidence type="ECO:0000256" key="5">
    <source>
        <dbReference type="ARBA" id="ARBA00023204"/>
    </source>
</evidence>
<comment type="similarity">
    <text evidence="1 7">Belongs to the peptidase S24 family.</text>
</comment>
<evidence type="ECO:0000256" key="6">
    <source>
        <dbReference type="ARBA" id="ARBA00023236"/>
    </source>
</evidence>
<dbReference type="GO" id="GO:0009432">
    <property type="term" value="P:SOS response"/>
    <property type="evidence" value="ECO:0007669"/>
    <property type="project" value="UniProtKB-KW"/>
</dbReference>
<dbReference type="Pfam" id="PF00717">
    <property type="entry name" value="Peptidase_S24"/>
    <property type="match status" value="1"/>
</dbReference>
<evidence type="ECO:0000256" key="1">
    <source>
        <dbReference type="ARBA" id="ARBA00007484"/>
    </source>
</evidence>
<dbReference type="GO" id="GO:0006355">
    <property type="term" value="P:regulation of DNA-templated transcription"/>
    <property type="evidence" value="ECO:0007669"/>
    <property type="project" value="InterPro"/>
</dbReference>
<dbReference type="CDD" id="cd06529">
    <property type="entry name" value="S24_LexA-like"/>
    <property type="match status" value="1"/>
</dbReference>
<keyword evidence="6" id="KW-0742">SOS response</keyword>
<evidence type="ECO:0000256" key="3">
    <source>
        <dbReference type="ARBA" id="ARBA00022801"/>
    </source>
</evidence>
<reference evidence="10" key="1">
    <citation type="submission" date="2018-05" db="EMBL/GenBank/DDBJ databases">
        <authorList>
            <person name="Li Y."/>
        </authorList>
    </citation>
    <scope>NUCLEOTIDE SEQUENCE [LARGE SCALE GENOMIC DNA]</scope>
    <source>
        <strain evidence="10">3d-2-2</strain>
    </source>
</reference>
<proteinExistence type="inferred from homology"/>
<sequence length="142" mass="15653">MIAPSAPCLHEIWQASATVQCGFPSPAADHGQRRIDLARILTPNPEATFHLRARGQSMRDAGIDDGDVLIVDRSLQATHGDMVVAVMEGEFTVKYLYQHQGKVMLRAANPAFTDIALREGQELSIWGVVTWIIKAAHRHASR</sequence>
<dbReference type="InterPro" id="IPR050077">
    <property type="entry name" value="LexA_repressor"/>
</dbReference>
<dbReference type="GO" id="GO:0003677">
    <property type="term" value="F:DNA binding"/>
    <property type="evidence" value="ECO:0007669"/>
    <property type="project" value="InterPro"/>
</dbReference>
<evidence type="ECO:0000259" key="8">
    <source>
        <dbReference type="Pfam" id="PF00717"/>
    </source>
</evidence>
<dbReference type="Gene3D" id="2.10.109.10">
    <property type="entry name" value="Umud Fragment, subunit A"/>
    <property type="match status" value="1"/>
</dbReference>
<gene>
    <name evidence="9" type="ORF">DD235_08175</name>
</gene>
<evidence type="ECO:0000256" key="4">
    <source>
        <dbReference type="ARBA" id="ARBA00022813"/>
    </source>
</evidence>
<comment type="caution">
    <text evidence="9">The sequence shown here is derived from an EMBL/GenBank/DDBJ whole genome shotgun (WGS) entry which is preliminary data.</text>
</comment>